<dbReference type="GO" id="GO:0000266">
    <property type="term" value="P:mitochondrial fission"/>
    <property type="evidence" value="ECO:0000318"/>
    <property type="project" value="GO_Central"/>
</dbReference>
<feature type="compositionally biased region" description="Low complexity" evidence="4">
    <location>
        <begin position="111"/>
        <end position="124"/>
    </location>
</feature>
<reference evidence="5 6" key="1">
    <citation type="journal article" date="2014" name="Nat. Commun.">
        <title>Klebsormidium flaccidum genome reveals primary factors for plant terrestrial adaptation.</title>
        <authorList>
            <person name="Hori K."/>
            <person name="Maruyama F."/>
            <person name="Fujisawa T."/>
            <person name="Togashi T."/>
            <person name="Yamamoto N."/>
            <person name="Seo M."/>
            <person name="Sato S."/>
            <person name="Yamada T."/>
            <person name="Mori H."/>
            <person name="Tajima N."/>
            <person name="Moriyama T."/>
            <person name="Ikeuchi M."/>
            <person name="Watanabe M."/>
            <person name="Wada H."/>
            <person name="Kobayashi K."/>
            <person name="Saito M."/>
            <person name="Masuda T."/>
            <person name="Sasaki-Sekimoto Y."/>
            <person name="Mashiguchi K."/>
            <person name="Awai K."/>
            <person name="Shimojima M."/>
            <person name="Masuda S."/>
            <person name="Iwai M."/>
            <person name="Nobusawa T."/>
            <person name="Narise T."/>
            <person name="Kondo S."/>
            <person name="Saito H."/>
            <person name="Sato R."/>
            <person name="Murakawa M."/>
            <person name="Ihara Y."/>
            <person name="Oshima-Yamada Y."/>
            <person name="Ohtaka K."/>
            <person name="Satoh M."/>
            <person name="Sonobe K."/>
            <person name="Ishii M."/>
            <person name="Ohtani R."/>
            <person name="Kanamori-Sato M."/>
            <person name="Honoki R."/>
            <person name="Miyazaki D."/>
            <person name="Mochizuki H."/>
            <person name="Umetsu J."/>
            <person name="Higashi K."/>
            <person name="Shibata D."/>
            <person name="Kamiya Y."/>
            <person name="Sato N."/>
            <person name="Nakamura Y."/>
            <person name="Tabata S."/>
            <person name="Ida S."/>
            <person name="Kurokawa K."/>
            <person name="Ohta H."/>
        </authorList>
    </citation>
    <scope>NUCLEOTIDE SEQUENCE [LARGE SCALE GENOMIC DNA]</scope>
    <source>
        <strain evidence="5 6">NIES-2285</strain>
    </source>
</reference>
<evidence type="ECO:0000313" key="5">
    <source>
        <dbReference type="EMBL" id="GAQ91292.1"/>
    </source>
</evidence>
<feature type="region of interest" description="Disordered" evidence="4">
    <location>
        <begin position="70"/>
        <end position="131"/>
    </location>
</feature>
<evidence type="ECO:0000256" key="1">
    <source>
        <dbReference type="ARBA" id="ARBA00009224"/>
    </source>
</evidence>
<dbReference type="Proteomes" id="UP000054558">
    <property type="component" value="Unassembled WGS sequence"/>
</dbReference>
<comment type="similarity">
    <text evidence="1">Belongs to the MTFP1 family.</text>
</comment>
<dbReference type="Pfam" id="PF10558">
    <property type="entry name" value="MTP18"/>
    <property type="match status" value="1"/>
</dbReference>
<dbReference type="AlphaFoldDB" id="A0A1Y1IMD2"/>
<evidence type="ECO:0000256" key="4">
    <source>
        <dbReference type="SAM" id="MobiDB-lite"/>
    </source>
</evidence>
<keyword evidence="6" id="KW-1185">Reference proteome</keyword>
<dbReference type="OrthoDB" id="424969at2759"/>
<evidence type="ECO:0000256" key="3">
    <source>
        <dbReference type="ARBA" id="ARBA00029631"/>
    </source>
</evidence>
<accession>A0A1Y1IMD2</accession>
<dbReference type="GO" id="GO:0005739">
    <property type="term" value="C:mitochondrion"/>
    <property type="evidence" value="ECO:0000318"/>
    <property type="project" value="GO_Central"/>
</dbReference>
<dbReference type="PANTHER" id="PTHR11001">
    <property type="entry name" value="MITOCHONDRIAL FISSION PROCESS PROTEIN 1"/>
    <property type="match status" value="1"/>
</dbReference>
<name>A0A1Y1IMD2_KLENI</name>
<dbReference type="EMBL" id="DF237708">
    <property type="protein sequence ID" value="GAQ91292.1"/>
    <property type="molecule type" value="Genomic_DNA"/>
</dbReference>
<evidence type="ECO:0000256" key="2">
    <source>
        <dbReference type="ARBA" id="ARBA00017835"/>
    </source>
</evidence>
<sequence length="243" mass="26671">MEEATDPQLIGGDKEERDNFRDTSVRYLGFASELGESFKNIIGKTFYKASYGVAISYVAADAIEKGWKERQRRLEGPSRTSNQPRNVDSDTAVENSNTQDGKSDTRVANMETSETAASTSSGEGQKADVEAGETDTWPPVAAALDSLMWHGLATVAIPGVTINRAVKYATQFMDRLENRRLEKVTTGKSKAVSPRAPMALKRWVPAAVGLALIPLIAHPADQSMDYLMDIAVRPYFGTQKHRE</sequence>
<protein>
    <recommendedName>
        <fullName evidence="2">Mitochondrial fission process protein 1</fullName>
    </recommendedName>
    <alternativeName>
        <fullName evidence="3">Mitochondrial 18 kDa protein</fullName>
    </alternativeName>
</protein>
<proteinExistence type="inferred from homology"/>
<organism evidence="5 6">
    <name type="scientific">Klebsormidium nitens</name>
    <name type="common">Green alga</name>
    <name type="synonym">Ulothrix nitens</name>
    <dbReference type="NCBI Taxonomy" id="105231"/>
    <lineage>
        <taxon>Eukaryota</taxon>
        <taxon>Viridiplantae</taxon>
        <taxon>Streptophyta</taxon>
        <taxon>Klebsormidiophyceae</taxon>
        <taxon>Klebsormidiales</taxon>
        <taxon>Klebsormidiaceae</taxon>
        <taxon>Klebsormidium</taxon>
    </lineage>
</organism>
<dbReference type="PANTHER" id="PTHR11001:SF2">
    <property type="entry name" value="MITOCHONDRIAL FISSION PROCESS PROTEIN 1"/>
    <property type="match status" value="1"/>
</dbReference>
<dbReference type="OMA" id="DEWHAGT"/>
<gene>
    <name evidence="5" type="ORF">KFL_007590060</name>
</gene>
<dbReference type="InterPro" id="IPR019560">
    <property type="entry name" value="Mitochondrial_18_kDa_protein"/>
</dbReference>
<evidence type="ECO:0000313" key="6">
    <source>
        <dbReference type="Proteomes" id="UP000054558"/>
    </source>
</evidence>